<reference evidence="2" key="1">
    <citation type="journal article" date="2014" name="Int. J. Syst. Evol. Microbiol.">
        <title>Complete genome sequence of Corynebacterium casei LMG S-19264T (=DSM 44701T), isolated from a smear-ripened cheese.</title>
        <authorList>
            <consortium name="US DOE Joint Genome Institute (JGI-PGF)"/>
            <person name="Walter F."/>
            <person name="Albersmeier A."/>
            <person name="Kalinowski J."/>
            <person name="Ruckert C."/>
        </authorList>
    </citation>
    <scope>NUCLEOTIDE SEQUENCE</scope>
    <source>
        <strain evidence="2">JCM 31740</strain>
    </source>
</reference>
<reference evidence="3" key="2">
    <citation type="submission" date="2018-04" db="EMBL/GenBank/DDBJ databases">
        <title>Complete genome sequence of Sulfodiicoccus acidiphilus strain HS-1.</title>
        <authorList>
            <person name="Sakai H.D."/>
            <person name="Kurosawa N."/>
        </authorList>
    </citation>
    <scope>NUCLEOTIDE SEQUENCE [LARGE SCALE GENOMIC DNA]</scope>
    <source>
        <strain evidence="3">HS-1</strain>
    </source>
</reference>
<gene>
    <name evidence="2" type="ORF">GCM10007116_11270</name>
    <name evidence="1" type="ORF">HS1genome_1079</name>
</gene>
<dbReference type="GeneID" id="38666592"/>
<dbReference type="EMBL" id="BMQS01000009">
    <property type="protein sequence ID" value="GGT95480.1"/>
    <property type="molecule type" value="Genomic_DNA"/>
</dbReference>
<dbReference type="RefSeq" id="WP_126449946.1">
    <property type="nucleotide sequence ID" value="NZ_AP018553.1"/>
</dbReference>
<reference evidence="1" key="3">
    <citation type="journal article" date="2019" name="BMC Res. Notes">
        <title>Complete genome sequence of the Sulfodiicoccus acidiphilus strain HS-1T, the first crenarchaeon that lacks polB3, isolated from an acidic hot spring in Ohwaku-dani, Hakone, Japan.</title>
        <authorList>
            <person name="Sakai H.D."/>
            <person name="Kurosawa N."/>
        </authorList>
    </citation>
    <scope>NUCLEOTIDE SEQUENCE</scope>
    <source>
        <strain evidence="1">HS-1</strain>
    </source>
</reference>
<name>A0A348B3D8_9CREN</name>
<sequence length="358" mass="39823">MIPVPKIRNLVASPVDNQLAFATNVTGNYSVQVKVGESGSYLAFCSPEDSWPVAFLSPRILSVAEGDKGALIDLSNLSVTRLPSPPITTLNERVVLADGTVLSKDLREEGKLNFRPNCKLGDTLWGLRDGKVVSEREEVTEGEEVTCSDSSLYIKAGDSILAYQGGNLRTLVKGEDVLGIRASKGKMLFFTSSKVSVFDEPFRIFRDVKTEHRVLDAVTSSNLAYVLLEGYNLPPTILKFDPRSQTLQRFHSQVLGTLEAPAKLRINGHDVQGYVRGDGFIVYVGTRRWSPLFHSSLSVLFIEKTEALEDVKQWLSEKGKWVALGQVGEPLEDPEDFRDYVKYVNELEKKLRLRLGDQ</sequence>
<dbReference type="KEGG" id="sacd:HS1genome_1079"/>
<reference evidence="2" key="4">
    <citation type="submission" date="2020-09" db="EMBL/GenBank/DDBJ databases">
        <authorList>
            <person name="Sun Q."/>
            <person name="Ohkuma M."/>
        </authorList>
    </citation>
    <scope>NUCLEOTIDE SEQUENCE</scope>
    <source>
        <strain evidence="2">JCM 31740</strain>
    </source>
</reference>
<dbReference type="AlphaFoldDB" id="A0A348B3D8"/>
<evidence type="ECO:0000313" key="1">
    <source>
        <dbReference type="EMBL" id="BBD72690.1"/>
    </source>
</evidence>
<proteinExistence type="predicted"/>
<protein>
    <submittedName>
        <fullName evidence="1">Uncharacterized protein</fullName>
    </submittedName>
</protein>
<evidence type="ECO:0000313" key="3">
    <source>
        <dbReference type="Proteomes" id="UP000276741"/>
    </source>
</evidence>
<keyword evidence="3" id="KW-1185">Reference proteome</keyword>
<dbReference type="Proteomes" id="UP000616143">
    <property type="component" value="Unassembled WGS sequence"/>
</dbReference>
<accession>A0A348B3D8</accession>
<dbReference type="EMBL" id="AP018553">
    <property type="protein sequence ID" value="BBD72690.1"/>
    <property type="molecule type" value="Genomic_DNA"/>
</dbReference>
<dbReference type="Proteomes" id="UP000276741">
    <property type="component" value="Chromosome"/>
</dbReference>
<evidence type="ECO:0000313" key="2">
    <source>
        <dbReference type="EMBL" id="GGT95480.1"/>
    </source>
</evidence>
<organism evidence="1 3">
    <name type="scientific">Sulfodiicoccus acidiphilus</name>
    <dbReference type="NCBI Taxonomy" id="1670455"/>
    <lineage>
        <taxon>Archaea</taxon>
        <taxon>Thermoproteota</taxon>
        <taxon>Thermoprotei</taxon>
        <taxon>Sulfolobales</taxon>
        <taxon>Sulfolobaceae</taxon>
        <taxon>Sulfodiicoccus</taxon>
    </lineage>
</organism>